<dbReference type="PANTHER" id="PTHR46517">
    <property type="entry name" value="FRUCTOSE-2,6-BISPHOSPHATASE TIGAR"/>
    <property type="match status" value="1"/>
</dbReference>
<dbReference type="Pfam" id="PF00300">
    <property type="entry name" value="His_Phos_1"/>
    <property type="match status" value="1"/>
</dbReference>
<dbReference type="SMART" id="SM00855">
    <property type="entry name" value="PGAM"/>
    <property type="match status" value="1"/>
</dbReference>
<accession>A0ABW4YJN9</accession>
<evidence type="ECO:0000313" key="2">
    <source>
        <dbReference type="EMBL" id="MFD2115945.1"/>
    </source>
</evidence>
<keyword evidence="3" id="KW-1185">Reference proteome</keyword>
<protein>
    <submittedName>
        <fullName evidence="2">Histidine phosphatase family protein</fullName>
        <ecNumber evidence="2">3.1.3.-</ecNumber>
    </submittedName>
</protein>
<dbReference type="InterPro" id="IPR051695">
    <property type="entry name" value="Phosphoglycerate_Mutase"/>
</dbReference>
<gene>
    <name evidence="2" type="ORF">ACFSJH_09440</name>
</gene>
<comment type="caution">
    <text evidence="2">The sequence shown here is derived from an EMBL/GenBank/DDBJ whole genome shotgun (WGS) entry which is preliminary data.</text>
</comment>
<dbReference type="GO" id="GO:0016787">
    <property type="term" value="F:hydrolase activity"/>
    <property type="evidence" value="ECO:0007669"/>
    <property type="project" value="UniProtKB-KW"/>
</dbReference>
<evidence type="ECO:0000313" key="3">
    <source>
        <dbReference type="Proteomes" id="UP001597362"/>
    </source>
</evidence>
<name>A0ABW4YJN9_9BACL</name>
<reference evidence="3" key="1">
    <citation type="journal article" date="2019" name="Int. J. Syst. Evol. Microbiol.">
        <title>The Global Catalogue of Microorganisms (GCM) 10K type strain sequencing project: providing services to taxonomists for standard genome sequencing and annotation.</title>
        <authorList>
            <consortium name="The Broad Institute Genomics Platform"/>
            <consortium name="The Broad Institute Genome Sequencing Center for Infectious Disease"/>
            <person name="Wu L."/>
            <person name="Ma J."/>
        </authorList>
    </citation>
    <scope>NUCLEOTIDE SEQUENCE [LARGE SCALE GENOMIC DNA]</scope>
    <source>
        <strain evidence="3">GH52</strain>
    </source>
</reference>
<keyword evidence="1 2" id="KW-0378">Hydrolase</keyword>
<evidence type="ECO:0000256" key="1">
    <source>
        <dbReference type="ARBA" id="ARBA00022801"/>
    </source>
</evidence>
<dbReference type="EMBL" id="JBHUHO010000029">
    <property type="protein sequence ID" value="MFD2115945.1"/>
    <property type="molecule type" value="Genomic_DNA"/>
</dbReference>
<dbReference type="EC" id="3.1.3.-" evidence="2"/>
<dbReference type="InterPro" id="IPR013078">
    <property type="entry name" value="His_Pase_superF_clade-1"/>
</dbReference>
<dbReference type="SUPFAM" id="SSF53254">
    <property type="entry name" value="Phosphoglycerate mutase-like"/>
    <property type="match status" value="1"/>
</dbReference>
<dbReference type="Gene3D" id="3.40.50.1240">
    <property type="entry name" value="Phosphoglycerate mutase-like"/>
    <property type="match status" value="1"/>
</dbReference>
<dbReference type="InterPro" id="IPR029033">
    <property type="entry name" value="His_PPase_superfam"/>
</dbReference>
<dbReference type="Proteomes" id="UP001597362">
    <property type="component" value="Unassembled WGS sequence"/>
</dbReference>
<proteinExistence type="predicted"/>
<organism evidence="2 3">
    <name type="scientific">Paenibacillus yanchengensis</name>
    <dbReference type="NCBI Taxonomy" id="2035833"/>
    <lineage>
        <taxon>Bacteria</taxon>
        <taxon>Bacillati</taxon>
        <taxon>Bacillota</taxon>
        <taxon>Bacilli</taxon>
        <taxon>Bacillales</taxon>
        <taxon>Paenibacillaceae</taxon>
        <taxon>Paenibacillus</taxon>
    </lineage>
</organism>
<dbReference type="RefSeq" id="WP_377771625.1">
    <property type="nucleotide sequence ID" value="NZ_JBHUHO010000029.1"/>
</dbReference>
<sequence length="195" mass="22250">MKLGFVRHGETDWNRQGILQGQTDIPLNETGVLQARQLAERLAQEEAIWDAIIASPLQRAYDTAAIISDKLNIPLLTADTRLQERGFGLVEGTNAEQRVARFGKDWRDNAVKIGMESDEQIWDRFQSFLAELQQEEQPGNLLIVSHGSFLGAVLHLLCTNLEEERIDNLSYSIFQWDSSQWSPLLYNCTRHLNKL</sequence>
<dbReference type="PANTHER" id="PTHR46517:SF1">
    <property type="entry name" value="FRUCTOSE-2,6-BISPHOSPHATASE TIGAR"/>
    <property type="match status" value="1"/>
</dbReference>
<dbReference type="CDD" id="cd07067">
    <property type="entry name" value="HP_PGM_like"/>
    <property type="match status" value="1"/>
</dbReference>